<evidence type="ECO:0000313" key="1">
    <source>
        <dbReference type="EMBL" id="EEF14606.1"/>
    </source>
</evidence>
<organism evidence="1 2">
    <name type="scientific">Campylobacter rectus RM3267</name>
    <dbReference type="NCBI Taxonomy" id="553218"/>
    <lineage>
        <taxon>Bacteria</taxon>
        <taxon>Pseudomonadati</taxon>
        <taxon>Campylobacterota</taxon>
        <taxon>Epsilonproteobacteria</taxon>
        <taxon>Campylobacterales</taxon>
        <taxon>Campylobacteraceae</taxon>
        <taxon>Campylobacter</taxon>
    </lineage>
</organism>
<dbReference type="EMBL" id="ACFU01000005">
    <property type="protein sequence ID" value="EEF14606.1"/>
    <property type="molecule type" value="Genomic_DNA"/>
</dbReference>
<dbReference type="AlphaFoldDB" id="B9D052"/>
<comment type="caution">
    <text evidence="1">The sequence shown here is derived from an EMBL/GenBank/DDBJ whole genome shotgun (WGS) entry which is preliminary data.</text>
</comment>
<gene>
    <name evidence="1" type="ORF">CAMRE0001_1366</name>
</gene>
<protein>
    <submittedName>
        <fullName evidence="1">Uncharacterized protein</fullName>
    </submittedName>
</protein>
<accession>B9D052</accession>
<dbReference type="STRING" id="553218.CAMRE0001_1366"/>
<sequence length="59" mass="6735">MRKSGFAEPNLINLINRRSKAAKLSPADKIGDKFSLPRRKDAGKFALKRTKFTRLKAEF</sequence>
<dbReference type="Proteomes" id="UP000003082">
    <property type="component" value="Unassembled WGS sequence"/>
</dbReference>
<keyword evidence="2" id="KW-1185">Reference proteome</keyword>
<proteinExistence type="predicted"/>
<evidence type="ECO:0000313" key="2">
    <source>
        <dbReference type="Proteomes" id="UP000003082"/>
    </source>
</evidence>
<name>B9D052_CAMRE</name>
<reference evidence="1 2" key="1">
    <citation type="submission" date="2008-08" db="EMBL/GenBank/DDBJ databases">
        <authorList>
            <person name="Madupu R."/>
            <person name="Durkin A.S."/>
            <person name="Torralba M."/>
            <person name="Methe B."/>
            <person name="Sutton G.G."/>
            <person name="Strausberg R.L."/>
            <person name="Nelson K.E."/>
        </authorList>
    </citation>
    <scope>NUCLEOTIDE SEQUENCE [LARGE SCALE GENOMIC DNA]</scope>
    <source>
        <strain evidence="1 2">RM3267</strain>
    </source>
</reference>